<dbReference type="SMART" id="SM00342">
    <property type="entry name" value="HTH_ARAC"/>
    <property type="match status" value="1"/>
</dbReference>
<keyword evidence="1" id="KW-0805">Transcription regulation</keyword>
<evidence type="ECO:0000256" key="3">
    <source>
        <dbReference type="ARBA" id="ARBA00023163"/>
    </source>
</evidence>
<keyword evidence="7" id="KW-1185">Reference proteome</keyword>
<keyword evidence="4" id="KW-0472">Membrane</keyword>
<dbReference type="InterPro" id="IPR018062">
    <property type="entry name" value="HTH_AraC-typ_CS"/>
</dbReference>
<evidence type="ECO:0000259" key="5">
    <source>
        <dbReference type="PROSITE" id="PS01124"/>
    </source>
</evidence>
<feature type="domain" description="HTH araC/xylS-type" evidence="5">
    <location>
        <begin position="681"/>
        <end position="779"/>
    </location>
</feature>
<accession>A0A2R5EV78</accession>
<keyword evidence="4" id="KW-0812">Transmembrane</keyword>
<evidence type="ECO:0000256" key="4">
    <source>
        <dbReference type="SAM" id="Phobius"/>
    </source>
</evidence>
<name>A0A2R5EV78_9BACL</name>
<dbReference type="Proteomes" id="UP000245202">
    <property type="component" value="Unassembled WGS sequence"/>
</dbReference>
<dbReference type="RefSeq" id="WP_108995076.1">
    <property type="nucleotide sequence ID" value="NZ_BDQX01000339.1"/>
</dbReference>
<dbReference type="AlphaFoldDB" id="A0A2R5EV78"/>
<reference evidence="6 7" key="1">
    <citation type="submission" date="2017-08" db="EMBL/GenBank/DDBJ databases">
        <title>Substantial Increase in Enzyme Production by Combined Drug-Resistance Mutations in Paenibacillus agaridevorans.</title>
        <authorList>
            <person name="Tanaka Y."/>
            <person name="Funane K."/>
            <person name="Hosaka T."/>
            <person name="Shiwa Y."/>
            <person name="Fujita N."/>
            <person name="Miyazaki T."/>
            <person name="Yoshikawa H."/>
            <person name="Murakami K."/>
            <person name="Kasahara K."/>
            <person name="Inaoka T."/>
            <person name="Hiraga Y."/>
            <person name="Ochi K."/>
        </authorList>
    </citation>
    <scope>NUCLEOTIDE SEQUENCE [LARGE SCALE GENOMIC DNA]</scope>
    <source>
        <strain evidence="6 7">T-3040</strain>
    </source>
</reference>
<dbReference type="InterPro" id="IPR009057">
    <property type="entry name" value="Homeodomain-like_sf"/>
</dbReference>
<keyword evidence="2" id="KW-0238">DNA-binding</keyword>
<sequence>MKKLQGLRTWIRFGHQMKKKLLVSLLLLSSIPVAVIGLFAAKFTSSIILDQAYQSNMYFLRQNEQEMEAVFRRLNDLLFQFTYHNYNSHNLATLNRFTSEDLVAANWKTVLQLGEMLNVVKGGMDHALEVDFYSPNYKKVMTSDGNILTEEQFNDPKVLDESRNHPIGSRWIDTRMGLQVNERFTKPVITVIYPFMQSTGNSLGGAIIIYFDASKLSRLLTLPPEYPSSSMFIANRDGYILMHSNPDAVGTRLNDDIVQELNHPTNSGDSPGDLSAIGKYTANLGGEHSLIYTMPSGTHEWNYIISIPMEALNSKPKQTLYTISLISLTLILIAVFIALKASRKIYEPVQRLTGKLSDGQTEGFVGDEIQWLDRFVSGVMEQNQKLSEEAAAYFTHMEHYRLHQLLLGNPQDSAVMTNWTAGQDEAHYALFLIETDQLMLDKTYSRNDQYLFFYCVQNIAQEVLRLRSLVPHILTMHPGLFAVLIPMAHPPGNESLRTYGNELLSVFRRHLPFPVFIAASHSSFGISDVHDAYIEAVRALRYRFMLGDKETIIMNELEPRLAFQVDVLYEQEVKICAALQAWRIEEALETFDLLTETMKDGYEMTREFVTGFFTRLFASLIKASKQQQSKAVSQEMIESLLLSLAEQPTISDMNHYFKTAIIPLLVPKQEDQTAERIRIVQEVLKYIHARYDQDISLQLCADLVHIHPVQLSRIFKQIVEENFVDYVIAYRMKKAMEMLDNPTIKLQDIAEKLRYTSVQNFIRTFKKTTGITPGQYRKHAEQQAAEFSFPT</sequence>
<dbReference type="SUPFAM" id="SSF46689">
    <property type="entry name" value="Homeodomain-like"/>
    <property type="match status" value="2"/>
</dbReference>
<dbReference type="Gene3D" id="3.30.450.20">
    <property type="entry name" value="PAS domain"/>
    <property type="match status" value="1"/>
</dbReference>
<dbReference type="InterPro" id="IPR018060">
    <property type="entry name" value="HTH_AraC"/>
</dbReference>
<gene>
    <name evidence="6" type="ORF">PAT3040_05357</name>
</gene>
<dbReference type="Pfam" id="PF17853">
    <property type="entry name" value="GGDEF_2"/>
    <property type="match status" value="1"/>
</dbReference>
<keyword evidence="3" id="KW-0804">Transcription</keyword>
<organism evidence="6 7">
    <name type="scientific">Paenibacillus agaridevorans</name>
    <dbReference type="NCBI Taxonomy" id="171404"/>
    <lineage>
        <taxon>Bacteria</taxon>
        <taxon>Bacillati</taxon>
        <taxon>Bacillota</taxon>
        <taxon>Bacilli</taxon>
        <taxon>Bacillales</taxon>
        <taxon>Paenibacillaceae</taxon>
        <taxon>Paenibacillus</taxon>
    </lineage>
</organism>
<feature type="transmembrane region" description="Helical" evidence="4">
    <location>
        <begin position="21"/>
        <end position="41"/>
    </location>
</feature>
<protein>
    <submittedName>
        <fullName evidence="6">AraC family transcriptional regulator</fullName>
    </submittedName>
</protein>
<dbReference type="GO" id="GO:0003700">
    <property type="term" value="F:DNA-binding transcription factor activity"/>
    <property type="evidence" value="ECO:0007669"/>
    <property type="project" value="InterPro"/>
</dbReference>
<dbReference type="PROSITE" id="PS01124">
    <property type="entry name" value="HTH_ARAC_FAMILY_2"/>
    <property type="match status" value="1"/>
</dbReference>
<dbReference type="InterPro" id="IPR041522">
    <property type="entry name" value="CdaR_GGDEF"/>
</dbReference>
<dbReference type="PANTHER" id="PTHR43280:SF10">
    <property type="entry name" value="REGULATORY PROTEIN POCR"/>
    <property type="match status" value="1"/>
</dbReference>
<dbReference type="GO" id="GO:0043565">
    <property type="term" value="F:sequence-specific DNA binding"/>
    <property type="evidence" value="ECO:0007669"/>
    <property type="project" value="InterPro"/>
</dbReference>
<dbReference type="Gene3D" id="1.10.10.60">
    <property type="entry name" value="Homeodomain-like"/>
    <property type="match status" value="2"/>
</dbReference>
<evidence type="ECO:0000313" key="6">
    <source>
        <dbReference type="EMBL" id="GBG10606.1"/>
    </source>
</evidence>
<keyword evidence="4" id="KW-1133">Transmembrane helix</keyword>
<dbReference type="EMBL" id="BDQX01000339">
    <property type="protein sequence ID" value="GBG10606.1"/>
    <property type="molecule type" value="Genomic_DNA"/>
</dbReference>
<evidence type="ECO:0000313" key="7">
    <source>
        <dbReference type="Proteomes" id="UP000245202"/>
    </source>
</evidence>
<dbReference type="Pfam" id="PF12833">
    <property type="entry name" value="HTH_18"/>
    <property type="match status" value="1"/>
</dbReference>
<dbReference type="PANTHER" id="PTHR43280">
    <property type="entry name" value="ARAC-FAMILY TRANSCRIPTIONAL REGULATOR"/>
    <property type="match status" value="1"/>
</dbReference>
<proteinExistence type="predicted"/>
<evidence type="ECO:0000256" key="1">
    <source>
        <dbReference type="ARBA" id="ARBA00023015"/>
    </source>
</evidence>
<comment type="caution">
    <text evidence="6">The sequence shown here is derived from an EMBL/GenBank/DDBJ whole genome shotgun (WGS) entry which is preliminary data.</text>
</comment>
<evidence type="ECO:0000256" key="2">
    <source>
        <dbReference type="ARBA" id="ARBA00023125"/>
    </source>
</evidence>
<dbReference type="PROSITE" id="PS00041">
    <property type="entry name" value="HTH_ARAC_FAMILY_1"/>
    <property type="match status" value="1"/>
</dbReference>